<accession>A0ABQ5NPU3</accession>
<dbReference type="RefSeq" id="WP_264989940.1">
    <property type="nucleotide sequence ID" value="NZ_BRZA01000005.1"/>
</dbReference>
<sequence>MVKSKIVYLCMTVLLLLFILLYTVLPNIGIETKNTEFSYENIIFNENKVTTVDIEIAEEDWQDMLDNAADEEIQQATITVNGKKVDNVGIRTKGNSSLTSVVNSDSNRYSLKVDFDYYDNTQSLYGLKKLNLNNNFSDTTLMREYISYELMEQMGLPTPAHSYMYVTVNGEDFGLYVGVEAVDETFLANQFGSNNGFLYKPDGVGSDLKYISDSIEDYTGIAVKTNESNIDESKLIEMIDAINNGGDIEKYIDVDEMLRYFAMNTALVSLDSYQGMMKHNYYLYEENGVFSIIPWDYNMAFGGFRGNGRMGGNMPNETSQANTEHPVNKEPQADNEQQPANARGAGMGMGMTGELMTDSAINFSITSPVSGASLEDRPLLNALLTNEEYRAQYEAYLDEIATKYLTESNIQEMTKKLAVLLTTYVEADPTKFSTTEEFLAGVEGENSLPEFAKQRSASILKQLSGELVVEAETQQEGGMPNFGDIPENGQMPDFNNMPEDFDSSKMPPMNEEMNKGERPNGMQPSDRNNGGFRGMPNGNKDMSATQDTTIDPQYLIVVAASCILLLIALVVVLKFNRRGRP</sequence>
<comment type="caution">
    <text evidence="3">The sequence shown here is derived from an EMBL/GenBank/DDBJ whole genome shotgun (WGS) entry which is preliminary data.</text>
</comment>
<evidence type="ECO:0000313" key="4">
    <source>
        <dbReference type="Proteomes" id="UP001065593"/>
    </source>
</evidence>
<dbReference type="Pfam" id="PF08757">
    <property type="entry name" value="CotH"/>
    <property type="match status" value="1"/>
</dbReference>
<evidence type="ECO:0000313" key="3">
    <source>
        <dbReference type="EMBL" id="GLC90019.1"/>
    </source>
</evidence>
<keyword evidence="3" id="KW-0167">Capsid protein</keyword>
<feature type="transmembrane region" description="Helical" evidence="2">
    <location>
        <begin position="554"/>
        <end position="573"/>
    </location>
</feature>
<feature type="compositionally biased region" description="Polar residues" evidence="1">
    <location>
        <begin position="315"/>
        <end position="325"/>
    </location>
</feature>
<dbReference type="Proteomes" id="UP001065593">
    <property type="component" value="Unassembled WGS sequence"/>
</dbReference>
<keyword evidence="3" id="KW-0946">Virion</keyword>
<dbReference type="PANTHER" id="PTHR40050:SF1">
    <property type="entry name" value="INNER SPORE COAT PROTEIN H"/>
    <property type="match status" value="1"/>
</dbReference>
<proteinExistence type="predicted"/>
<dbReference type="PANTHER" id="PTHR40050">
    <property type="entry name" value="INNER SPORE COAT PROTEIN H"/>
    <property type="match status" value="1"/>
</dbReference>
<name>A0ABQ5NPU3_9BACI</name>
<feature type="region of interest" description="Disordered" evidence="1">
    <location>
        <begin position="310"/>
        <end position="348"/>
    </location>
</feature>
<dbReference type="EMBL" id="BRZA01000005">
    <property type="protein sequence ID" value="GLC90019.1"/>
    <property type="molecule type" value="Genomic_DNA"/>
</dbReference>
<keyword evidence="4" id="KW-1185">Reference proteome</keyword>
<organism evidence="3 4">
    <name type="scientific">Lysinibacillus piscis</name>
    <dbReference type="NCBI Taxonomy" id="2518931"/>
    <lineage>
        <taxon>Bacteria</taxon>
        <taxon>Bacillati</taxon>
        <taxon>Bacillota</taxon>
        <taxon>Bacilli</taxon>
        <taxon>Bacillales</taxon>
        <taxon>Bacillaceae</taxon>
        <taxon>Lysinibacillus</taxon>
    </lineage>
</organism>
<feature type="region of interest" description="Disordered" evidence="1">
    <location>
        <begin position="513"/>
        <end position="545"/>
    </location>
</feature>
<evidence type="ECO:0000256" key="1">
    <source>
        <dbReference type="SAM" id="MobiDB-lite"/>
    </source>
</evidence>
<keyword evidence="2" id="KW-0812">Transmembrane</keyword>
<keyword evidence="2" id="KW-0472">Membrane</keyword>
<gene>
    <name evidence="3" type="ORF">LYSBPC_31460</name>
</gene>
<reference evidence="3" key="1">
    <citation type="submission" date="2022-08" db="EMBL/GenBank/DDBJ databases">
        <title>Draft genome sequence of Lysinibacillus sp. strain KH24.</title>
        <authorList>
            <person name="Kanbe H."/>
            <person name="Itoh H."/>
        </authorList>
    </citation>
    <scope>NUCLEOTIDE SEQUENCE</scope>
    <source>
        <strain evidence="3">KH24</strain>
    </source>
</reference>
<keyword evidence="2" id="KW-1133">Transmembrane helix</keyword>
<dbReference type="InterPro" id="IPR014867">
    <property type="entry name" value="Spore_coat_CotH_CotH2/3/7"/>
</dbReference>
<protein>
    <submittedName>
        <fullName evidence="3">Spore coat protein</fullName>
    </submittedName>
</protein>
<evidence type="ECO:0000256" key="2">
    <source>
        <dbReference type="SAM" id="Phobius"/>
    </source>
</evidence>